<dbReference type="EMBL" id="JAUJRV010000005">
    <property type="protein sequence ID" value="MDN7795104.1"/>
    <property type="molecule type" value="Genomic_DNA"/>
</dbReference>
<dbReference type="Proteomes" id="UP001171620">
    <property type="component" value="Unassembled WGS sequence"/>
</dbReference>
<comment type="caution">
    <text evidence="1">The sequence shown here is derived from an EMBL/GenBank/DDBJ whole genome shotgun (WGS) entry which is preliminary data.</text>
</comment>
<sequence>MDTAILQTRITLASPQPLSEAGHRCVRAYQELMPSAPQSACYLGGETVRQKRVTECTTSGVAVIKDRLIHALIEDIPSTVSALPALVPTTALMGFRVSATPRL</sequence>
<evidence type="ECO:0000313" key="1">
    <source>
        <dbReference type="EMBL" id="MDN7795104.1"/>
    </source>
</evidence>
<proteinExistence type="predicted"/>
<protein>
    <submittedName>
        <fullName evidence="1">Uncharacterized protein</fullName>
    </submittedName>
</protein>
<accession>A0AAW7SZA6</accession>
<name>A0AAW7SZA6_BURVI</name>
<gene>
    <name evidence="1" type="ORF">QZM33_09065</name>
</gene>
<reference evidence="1" key="1">
    <citation type="submission" date="2023-07" db="EMBL/GenBank/DDBJ databases">
        <title>A collection of bacterial strains from the Burkholderia cepacia Research Laboratory and Repository.</title>
        <authorList>
            <person name="Lipuma J."/>
            <person name="Spilker T."/>
            <person name="Caverly L."/>
        </authorList>
    </citation>
    <scope>NUCLEOTIDE SEQUENCE</scope>
    <source>
        <strain evidence="1">AU44268</strain>
    </source>
</reference>
<evidence type="ECO:0000313" key="2">
    <source>
        <dbReference type="Proteomes" id="UP001171620"/>
    </source>
</evidence>
<dbReference type="AlphaFoldDB" id="A0AAW7SZA6"/>
<organism evidence="1 2">
    <name type="scientific">Burkholderia vietnamiensis</name>
    <dbReference type="NCBI Taxonomy" id="60552"/>
    <lineage>
        <taxon>Bacteria</taxon>
        <taxon>Pseudomonadati</taxon>
        <taxon>Pseudomonadota</taxon>
        <taxon>Betaproteobacteria</taxon>
        <taxon>Burkholderiales</taxon>
        <taxon>Burkholderiaceae</taxon>
        <taxon>Burkholderia</taxon>
        <taxon>Burkholderia cepacia complex</taxon>
    </lineage>
</organism>
<dbReference type="RefSeq" id="WP_198108700.1">
    <property type="nucleotide sequence ID" value="NZ_JAEDWX010000012.1"/>
</dbReference>